<organism evidence="13 14">
    <name type="scientific">Strongylocentrotus purpuratus</name>
    <name type="common">Purple sea urchin</name>
    <dbReference type="NCBI Taxonomy" id="7668"/>
    <lineage>
        <taxon>Eukaryota</taxon>
        <taxon>Metazoa</taxon>
        <taxon>Echinodermata</taxon>
        <taxon>Eleutherozoa</taxon>
        <taxon>Echinozoa</taxon>
        <taxon>Echinoidea</taxon>
        <taxon>Euechinoidea</taxon>
        <taxon>Echinacea</taxon>
        <taxon>Camarodonta</taxon>
        <taxon>Echinidea</taxon>
        <taxon>Strongylocentrotidae</taxon>
        <taxon>Strongylocentrotus</taxon>
    </lineage>
</organism>
<dbReference type="EC" id="3.5.3.1" evidence="2 11"/>
<dbReference type="RefSeq" id="XP_030855152.1">
    <property type="nucleotide sequence ID" value="XM_030999292.1"/>
</dbReference>
<reference evidence="14" key="1">
    <citation type="submission" date="2015-02" db="EMBL/GenBank/DDBJ databases">
        <title>Genome sequencing for Strongylocentrotus purpuratus.</title>
        <authorList>
            <person name="Murali S."/>
            <person name="Liu Y."/>
            <person name="Vee V."/>
            <person name="English A."/>
            <person name="Wang M."/>
            <person name="Skinner E."/>
            <person name="Han Y."/>
            <person name="Muzny D.M."/>
            <person name="Worley K.C."/>
            <person name="Gibbs R.A."/>
        </authorList>
    </citation>
    <scope>NUCLEOTIDE SEQUENCE</scope>
</reference>
<dbReference type="InterPro" id="IPR014033">
    <property type="entry name" value="Arginase"/>
</dbReference>
<dbReference type="InterPro" id="IPR006035">
    <property type="entry name" value="Ureohydrolase"/>
</dbReference>
<dbReference type="EnsemblMetazoa" id="XM_786038">
    <property type="protein sequence ID" value="XP_791131"/>
    <property type="gene ID" value="LOC586250"/>
</dbReference>
<evidence type="ECO:0000256" key="2">
    <source>
        <dbReference type="ARBA" id="ARBA00012168"/>
    </source>
</evidence>
<dbReference type="EnsemblMetazoa" id="XM_030999292">
    <property type="protein sequence ID" value="XP_030855152"/>
    <property type="gene ID" value="LOC586250"/>
</dbReference>
<dbReference type="PANTHER" id="PTHR43782">
    <property type="entry name" value="ARGINASE"/>
    <property type="match status" value="1"/>
</dbReference>
<evidence type="ECO:0000256" key="4">
    <source>
        <dbReference type="ARBA" id="ARBA00022436"/>
    </source>
</evidence>
<dbReference type="SUPFAM" id="SSF52768">
    <property type="entry name" value="Arginase/deacetylase"/>
    <property type="match status" value="1"/>
</dbReference>
<evidence type="ECO:0000256" key="12">
    <source>
        <dbReference type="SAM" id="MobiDB-lite"/>
    </source>
</evidence>
<evidence type="ECO:0000256" key="7">
    <source>
        <dbReference type="ARBA" id="ARBA00022801"/>
    </source>
</evidence>
<keyword evidence="7 11" id="KW-0378">Hydrolase</keyword>
<comment type="pathway">
    <text evidence="1 11">Nitrogen metabolism; urea cycle; L-ornithine and urea from L-arginine: step 1/1.</text>
</comment>
<comment type="cofactor">
    <cofactor evidence="11">
        <name>Mn(2+)</name>
        <dbReference type="ChEBI" id="CHEBI:29035"/>
    </cofactor>
    <text evidence="11">Binds 2 manganese ions per subunit.</text>
</comment>
<evidence type="ECO:0000256" key="10">
    <source>
        <dbReference type="PROSITE-ProRule" id="PRU00742"/>
    </source>
</evidence>
<keyword evidence="8 11" id="KW-0464">Manganese</keyword>
<dbReference type="GO" id="GO:0005737">
    <property type="term" value="C:cytoplasm"/>
    <property type="evidence" value="ECO:0000318"/>
    <property type="project" value="GO_Central"/>
</dbReference>
<evidence type="ECO:0000256" key="8">
    <source>
        <dbReference type="ARBA" id="ARBA00023211"/>
    </source>
</evidence>
<evidence type="ECO:0000256" key="9">
    <source>
        <dbReference type="ARBA" id="ARBA00047391"/>
    </source>
</evidence>
<dbReference type="GO" id="GO:0005829">
    <property type="term" value="C:cytosol"/>
    <property type="evidence" value="ECO:0000318"/>
    <property type="project" value="GO_Central"/>
</dbReference>
<dbReference type="PRINTS" id="PR00116">
    <property type="entry name" value="ARGINASE"/>
</dbReference>
<dbReference type="FunFam" id="3.40.800.10:FF:000005">
    <property type="entry name" value="Arginase"/>
    <property type="match status" value="1"/>
</dbReference>
<dbReference type="Proteomes" id="UP000007110">
    <property type="component" value="Unassembled WGS sequence"/>
</dbReference>
<dbReference type="PROSITE" id="PS51409">
    <property type="entry name" value="ARGINASE_2"/>
    <property type="match status" value="1"/>
</dbReference>
<name>A0A7M7RDQ0_STRPU</name>
<dbReference type="OMA" id="FSWMTPC"/>
<dbReference type="UniPathway" id="UPA00158">
    <property type="reaction ID" value="UER00270"/>
</dbReference>
<keyword evidence="14" id="KW-1185">Reference proteome</keyword>
<dbReference type="GeneID" id="586250"/>
<keyword evidence="6 11" id="KW-0479">Metal-binding</keyword>
<dbReference type="InParanoid" id="A0A7M7RDQ0"/>
<dbReference type="NCBIfam" id="TIGR01229">
    <property type="entry name" value="rocF_arginase"/>
    <property type="match status" value="1"/>
</dbReference>
<reference evidence="13" key="2">
    <citation type="submission" date="2021-01" db="UniProtKB">
        <authorList>
            <consortium name="EnsemblMetazoa"/>
        </authorList>
    </citation>
    <scope>IDENTIFICATION</scope>
</reference>
<evidence type="ECO:0000256" key="3">
    <source>
        <dbReference type="ARBA" id="ARBA00018123"/>
    </source>
</evidence>
<dbReference type="Gene3D" id="3.40.800.10">
    <property type="entry name" value="Ureohydrolase domain"/>
    <property type="match status" value="1"/>
</dbReference>
<dbReference type="RefSeq" id="XP_791131.3">
    <property type="nucleotide sequence ID" value="XM_786038.5"/>
</dbReference>
<proteinExistence type="inferred from homology"/>
<dbReference type="GO" id="GO:0004053">
    <property type="term" value="F:arginase activity"/>
    <property type="evidence" value="ECO:0000318"/>
    <property type="project" value="GO_Central"/>
</dbReference>
<keyword evidence="4 11" id="KW-0835">Urea cycle</keyword>
<accession>A0A7M7RDQ0</accession>
<dbReference type="GO" id="GO:0010121">
    <property type="term" value="P:L-arginine catabolic process to proline via ornithine"/>
    <property type="evidence" value="ECO:0007669"/>
    <property type="project" value="UniProtKB-ARBA"/>
</dbReference>
<evidence type="ECO:0000313" key="14">
    <source>
        <dbReference type="Proteomes" id="UP000007110"/>
    </source>
</evidence>
<dbReference type="AlphaFoldDB" id="A0A7M7RDQ0"/>
<dbReference type="FunCoup" id="A0A7M7RDQ0">
    <property type="interactions" value="783"/>
</dbReference>
<dbReference type="OrthoDB" id="9992747at2759"/>
<evidence type="ECO:0000313" key="13">
    <source>
        <dbReference type="EnsemblMetazoa" id="XP_791131"/>
    </source>
</evidence>
<dbReference type="InterPro" id="IPR023696">
    <property type="entry name" value="Ureohydrolase_dom_sf"/>
</dbReference>
<evidence type="ECO:0000256" key="11">
    <source>
        <dbReference type="RuleBase" id="RU361159"/>
    </source>
</evidence>
<comment type="catalytic activity">
    <reaction evidence="9 11">
        <text>L-arginine + H2O = urea + L-ornithine</text>
        <dbReference type="Rhea" id="RHEA:20569"/>
        <dbReference type="ChEBI" id="CHEBI:15377"/>
        <dbReference type="ChEBI" id="CHEBI:16199"/>
        <dbReference type="ChEBI" id="CHEBI:32682"/>
        <dbReference type="ChEBI" id="CHEBI:46911"/>
        <dbReference type="EC" id="3.5.3.1"/>
    </reaction>
</comment>
<protein>
    <recommendedName>
        <fullName evidence="3 11">Arginase</fullName>
        <ecNumber evidence="2 11">3.5.3.1</ecNumber>
    </recommendedName>
</protein>
<dbReference type="CDD" id="cd09989">
    <property type="entry name" value="Arginase"/>
    <property type="match status" value="1"/>
</dbReference>
<feature type="region of interest" description="Disordered" evidence="12">
    <location>
        <begin position="359"/>
        <end position="378"/>
    </location>
</feature>
<dbReference type="GO" id="GO:0000050">
    <property type="term" value="P:urea cycle"/>
    <property type="evidence" value="ECO:0007669"/>
    <property type="project" value="UniProtKB-UniPathway"/>
</dbReference>
<evidence type="ECO:0000256" key="5">
    <source>
        <dbReference type="ARBA" id="ARBA00022503"/>
    </source>
</evidence>
<sequence length="378" mass="41250">MALNITQCCSRLVSSWMRRTSSGCHKAVRHASMASRLQSIGVLGVPINKGQDKDGVVYGPTVLRDAGLISSIQDLGHTVIDHGDLVFPAGDEETATVNGVKNAAFLGKALKKISKGVEDITKQDQLCVTLGGDHGITIGSLHGHTRSRPDLCVLWVDAHADINLPQASPSGHIHGMVLSFVCHELRHYLPKLPNFDWLDSCISCKDIAYIGLRDVDVGERYILEKHGIKIFSIHEVQKYGVAEVYARAMDMINPRGTRPVHMSFDIDSLDPGVSASTGTPVLGGLTYREGIYIAEEIAETGMLSSMDLVEVNPQLGTPSQQESTINAGVDVILAAMGKRKQGNVPVGYEILIPDERNRFAPQKSDEAERLRRERNVQR</sequence>
<evidence type="ECO:0000256" key="6">
    <source>
        <dbReference type="ARBA" id="ARBA00022723"/>
    </source>
</evidence>
<dbReference type="PANTHER" id="PTHR43782:SF3">
    <property type="entry name" value="ARGINASE"/>
    <property type="match status" value="1"/>
</dbReference>
<comment type="similarity">
    <text evidence="10 11">Belongs to the arginase family.</text>
</comment>
<dbReference type="Pfam" id="PF00491">
    <property type="entry name" value="Arginase"/>
    <property type="match status" value="1"/>
</dbReference>
<dbReference type="KEGG" id="spu:586250"/>
<keyword evidence="5 11" id="KW-0056">Arginine metabolism</keyword>
<evidence type="ECO:0000256" key="1">
    <source>
        <dbReference type="ARBA" id="ARBA00005098"/>
    </source>
</evidence>
<dbReference type="GO" id="GO:0030145">
    <property type="term" value="F:manganese ion binding"/>
    <property type="evidence" value="ECO:0000318"/>
    <property type="project" value="GO_Central"/>
</dbReference>